<dbReference type="EMBL" id="QMFB01000018">
    <property type="protein sequence ID" value="RAV17777.1"/>
    <property type="molecule type" value="Genomic_DNA"/>
</dbReference>
<keyword evidence="2" id="KW-0808">Transferase</keyword>
<evidence type="ECO:0000313" key="2">
    <source>
        <dbReference type="EMBL" id="RAV17777.1"/>
    </source>
</evidence>
<dbReference type="Gene3D" id="3.40.630.30">
    <property type="match status" value="1"/>
</dbReference>
<proteinExistence type="predicted"/>
<feature type="domain" description="N-acetyltransferase" evidence="1">
    <location>
        <begin position="1"/>
        <end position="110"/>
    </location>
</feature>
<dbReference type="OrthoDB" id="9775804at2"/>
<comment type="caution">
    <text evidence="2">The sequence shown here is derived from an EMBL/GenBank/DDBJ whole genome shotgun (WGS) entry which is preliminary data.</text>
</comment>
<sequence>MSEQSLTRSVYAVVAVSEGEVVGMGRIVGDGVMYFYIQDVAVLPEHQKKGIGAMMMERLLAYIQKCRSANGIAFVGLFASQGNDKFYERFGFKNYAPEMTGMFRVIEGQR</sequence>
<dbReference type="InterPro" id="IPR053144">
    <property type="entry name" value="Acetyltransferase_Butenolide"/>
</dbReference>
<protein>
    <submittedName>
        <fullName evidence="2">GNAT family N-acetyltransferase</fullName>
    </submittedName>
</protein>
<gene>
    <name evidence="2" type="ORF">DQG23_26570</name>
</gene>
<dbReference type="PROSITE" id="PS51186">
    <property type="entry name" value="GNAT"/>
    <property type="match status" value="1"/>
</dbReference>
<reference evidence="2 3" key="1">
    <citation type="journal article" date="2009" name="Int. J. Syst. Evol. Microbiol.">
        <title>Paenibacillus contaminans sp. nov., isolated from a contaminated laboratory plate.</title>
        <authorList>
            <person name="Chou J.H."/>
            <person name="Lee J.H."/>
            <person name="Lin M.C."/>
            <person name="Chang P.S."/>
            <person name="Arun A.B."/>
            <person name="Young C.C."/>
            <person name="Chen W.M."/>
        </authorList>
    </citation>
    <scope>NUCLEOTIDE SEQUENCE [LARGE SCALE GENOMIC DNA]</scope>
    <source>
        <strain evidence="2 3">CKOBP-6</strain>
    </source>
</reference>
<name>A0A329MJE3_9BACL</name>
<dbReference type="CDD" id="cd04301">
    <property type="entry name" value="NAT_SF"/>
    <property type="match status" value="1"/>
</dbReference>
<keyword evidence="3" id="KW-1185">Reference proteome</keyword>
<dbReference type="PANTHER" id="PTHR43233:SF1">
    <property type="entry name" value="FAMILY N-ACETYLTRANSFERASE, PUTATIVE (AFU_ORTHOLOGUE AFUA_6G03350)-RELATED"/>
    <property type="match status" value="1"/>
</dbReference>
<dbReference type="InterPro" id="IPR000182">
    <property type="entry name" value="GNAT_dom"/>
</dbReference>
<evidence type="ECO:0000313" key="3">
    <source>
        <dbReference type="Proteomes" id="UP000250369"/>
    </source>
</evidence>
<dbReference type="Pfam" id="PF13508">
    <property type="entry name" value="Acetyltransf_7"/>
    <property type="match status" value="1"/>
</dbReference>
<dbReference type="PANTHER" id="PTHR43233">
    <property type="entry name" value="FAMILY N-ACETYLTRANSFERASE, PUTATIVE (AFU_ORTHOLOGUE AFUA_6G03350)-RELATED"/>
    <property type="match status" value="1"/>
</dbReference>
<accession>A0A329MJE3</accession>
<evidence type="ECO:0000259" key="1">
    <source>
        <dbReference type="PROSITE" id="PS51186"/>
    </source>
</evidence>
<dbReference type="GO" id="GO:0016747">
    <property type="term" value="F:acyltransferase activity, transferring groups other than amino-acyl groups"/>
    <property type="evidence" value="ECO:0007669"/>
    <property type="project" value="InterPro"/>
</dbReference>
<organism evidence="2 3">
    <name type="scientific">Paenibacillus contaminans</name>
    <dbReference type="NCBI Taxonomy" id="450362"/>
    <lineage>
        <taxon>Bacteria</taxon>
        <taxon>Bacillati</taxon>
        <taxon>Bacillota</taxon>
        <taxon>Bacilli</taxon>
        <taxon>Bacillales</taxon>
        <taxon>Paenibacillaceae</taxon>
        <taxon>Paenibacillus</taxon>
    </lineage>
</organism>
<dbReference type="AlphaFoldDB" id="A0A329MJE3"/>
<dbReference type="InterPro" id="IPR016181">
    <property type="entry name" value="Acyl_CoA_acyltransferase"/>
</dbReference>
<dbReference type="SUPFAM" id="SSF55729">
    <property type="entry name" value="Acyl-CoA N-acyltransferases (Nat)"/>
    <property type="match status" value="1"/>
</dbReference>
<dbReference type="Proteomes" id="UP000250369">
    <property type="component" value="Unassembled WGS sequence"/>
</dbReference>